<gene>
    <name evidence="3" type="ORF">CDEB00056_LOCUS11319</name>
</gene>
<dbReference type="InterPro" id="IPR000182">
    <property type="entry name" value="GNAT_dom"/>
</dbReference>
<proteinExistence type="predicted"/>
<dbReference type="Gene3D" id="3.40.630.30">
    <property type="match status" value="1"/>
</dbReference>
<protein>
    <recommendedName>
        <fullName evidence="2">N-acetyltransferase domain-containing protein</fullName>
    </recommendedName>
</protein>
<dbReference type="InterPro" id="IPR016181">
    <property type="entry name" value="Acyl_CoA_acyltransferase"/>
</dbReference>
<feature type="region of interest" description="Disordered" evidence="1">
    <location>
        <begin position="94"/>
        <end position="138"/>
    </location>
</feature>
<organism evidence="3">
    <name type="scientific">Chaetoceros debilis</name>
    <dbReference type="NCBI Taxonomy" id="122233"/>
    <lineage>
        <taxon>Eukaryota</taxon>
        <taxon>Sar</taxon>
        <taxon>Stramenopiles</taxon>
        <taxon>Ochrophyta</taxon>
        <taxon>Bacillariophyta</taxon>
        <taxon>Coscinodiscophyceae</taxon>
        <taxon>Chaetocerotophycidae</taxon>
        <taxon>Chaetocerotales</taxon>
        <taxon>Chaetocerotaceae</taxon>
        <taxon>Chaetoceros</taxon>
    </lineage>
</organism>
<dbReference type="AlphaFoldDB" id="A0A7S3V9Y1"/>
<feature type="domain" description="N-acetyltransferase" evidence="2">
    <location>
        <begin position="230"/>
        <end position="401"/>
    </location>
</feature>
<dbReference type="EMBL" id="HBIO01014655">
    <property type="protein sequence ID" value="CAE0466467.1"/>
    <property type="molecule type" value="Transcribed_RNA"/>
</dbReference>
<name>A0A7S3V9Y1_9STRA</name>
<sequence>MKTSTCTTWKSQIHQILKEKNLICIHQTAESAQCLHDTYGFFANGRELSHDVEQKLFDMFVDNDYDGTLHLTTIHKNLSTSTDRNEKNELNMNKEHKSTILQHESGSKVDPLENGRESESESKPESEPPGGPSTNYGPPLGLVFWREVPDDEMLEWIDWSHVAKYFGNISRVLGESSSLLGDEEYEIQSMKIKPFLRKSSKTSLDPSGISSNDPSDTTNIALERKIPGGLGLSLVRQQSIESIRSMVSNCPIRSRQVSNSNIGIISSISSAVNEEPMEKMSTRALTVSLPLPPPLSLGMMKKKLTHAWIKIELVAVRQPYWGQRLGSILFACALYHAHCRHQSRVILHVAGGEENVPAVRMYRRFGFLPVKTTSTGEMGDGGDAANSTATATATTMSSTIGRSSTRSRLFHKPNHDLYILGDIEKSLAGLAFEKALGIVP</sequence>
<feature type="compositionally biased region" description="Basic and acidic residues" evidence="1">
    <location>
        <begin position="105"/>
        <end position="126"/>
    </location>
</feature>
<dbReference type="PROSITE" id="PS51186">
    <property type="entry name" value="GNAT"/>
    <property type="match status" value="1"/>
</dbReference>
<evidence type="ECO:0000259" key="2">
    <source>
        <dbReference type="PROSITE" id="PS51186"/>
    </source>
</evidence>
<reference evidence="3" key="1">
    <citation type="submission" date="2021-01" db="EMBL/GenBank/DDBJ databases">
        <authorList>
            <person name="Corre E."/>
            <person name="Pelletier E."/>
            <person name="Niang G."/>
            <person name="Scheremetjew M."/>
            <person name="Finn R."/>
            <person name="Kale V."/>
            <person name="Holt S."/>
            <person name="Cochrane G."/>
            <person name="Meng A."/>
            <person name="Brown T."/>
            <person name="Cohen L."/>
        </authorList>
    </citation>
    <scope>NUCLEOTIDE SEQUENCE</scope>
    <source>
        <strain evidence="3">MM31A-1</strain>
    </source>
</reference>
<dbReference type="SUPFAM" id="SSF55729">
    <property type="entry name" value="Acyl-CoA N-acyltransferases (Nat)"/>
    <property type="match status" value="1"/>
</dbReference>
<evidence type="ECO:0000313" key="3">
    <source>
        <dbReference type="EMBL" id="CAE0466467.1"/>
    </source>
</evidence>
<accession>A0A7S3V9Y1</accession>
<evidence type="ECO:0000256" key="1">
    <source>
        <dbReference type="SAM" id="MobiDB-lite"/>
    </source>
</evidence>
<dbReference type="GO" id="GO:0016747">
    <property type="term" value="F:acyltransferase activity, transferring groups other than amino-acyl groups"/>
    <property type="evidence" value="ECO:0007669"/>
    <property type="project" value="InterPro"/>
</dbReference>
<dbReference type="Pfam" id="PF00583">
    <property type="entry name" value="Acetyltransf_1"/>
    <property type="match status" value="1"/>
</dbReference>